<keyword evidence="12" id="KW-0695">RNA-directed DNA polymerase</keyword>
<dbReference type="Pfam" id="PF24626">
    <property type="entry name" value="SH3_Tf2-1"/>
    <property type="match status" value="1"/>
</dbReference>
<name>A0AAD8KSF7_TARER</name>
<dbReference type="PROSITE" id="PS50158">
    <property type="entry name" value="ZF_CCHC"/>
    <property type="match status" value="2"/>
</dbReference>
<keyword evidence="16" id="KW-0862">Zinc</keyword>
<dbReference type="Pfam" id="PF17917">
    <property type="entry name" value="RT_RNaseH"/>
    <property type="match status" value="1"/>
</dbReference>
<dbReference type="GO" id="GO:0003677">
    <property type="term" value="F:DNA binding"/>
    <property type="evidence" value="ECO:0007669"/>
    <property type="project" value="UniProtKB-KW"/>
</dbReference>
<dbReference type="GO" id="GO:0003964">
    <property type="term" value="F:RNA-directed DNA polymerase activity"/>
    <property type="evidence" value="ECO:0007669"/>
    <property type="project" value="UniProtKB-KW"/>
</dbReference>
<dbReference type="InterPro" id="IPR012337">
    <property type="entry name" value="RNaseH-like_sf"/>
</dbReference>
<evidence type="ECO:0000256" key="7">
    <source>
        <dbReference type="ARBA" id="ARBA00022750"/>
    </source>
</evidence>
<sequence length="1527" mass="173941">MAKDKSSKVISDVGPSTRAKNKETVDPNQGRELSVEIHPEEPLTAEQKQEAEQMAKFQEMLTAGITAAMPAIIAGVTKAVLNSGESGSNRKKDSKKNNTDSDYRRTEKSSHGSSSPSSGENNEVSKPKEGADRDPRIKGCSYRHYMACKPEQFRGDKTATDALRWIEEIETTLEVSGCNDEDRVLFATQSFKGLAHSWWKTVKASMNPRKASAMGWKNFRQRFLEKFVPHHEIEQLEDEYLHLEMKGTDHKRYTERFLELVGLLPEFTGSESKKVGRYIWGVIPEIRGDLRTSKPPTLQAAVDLAAELTEDIIRAKNSRMISEASGSGGKRSRDDRKYGKPNKGKGSGPNKFRKNNHGEKSTHIECGKCGKLGHTAANCLAGSGKCFGCGQEGHIIANCPKKTRDGNEKGRTAGKGNARVFQMTVEEARNHDDVLTGMFPVNHTYACILFDSGANRSFVSEAFLPCLNGLMAKLSMPYVVEIANGLEVKVENALRDCNLKINGQNIPLELLPMKLGGFDIVLGMDWLARHKAQIDCERKVLKIELPDGQQAEVKGDTPRKNSKLLTIAKASKYLRQGCEGFWLYLMTEKGEKKEILEVPIVAEYPDVFPEELPGLPPDRRVEFHIDLAPGTAPIAKSPYRLAPSEMKELMAQLQELLEKGFIQPSSSPWGAPILFVKKKDGTLRMCIDYRDLNKVTIKNRYPLPRIDDLFDQLQGASYFSKIDLRSGYHQVKVRNEDVPKTAFRTRYGHYEFLVMPFGLTNAPAVFMDLMNRVCKPYLDKFVIVFIGDILIYSRTMEEHSEHLRKVLELLRGEKLYAKFSKCEFWLREVQFLGHIVNEQGIQVDPSKVEAVMKWETPRTATEIRRFLGLAGYYRRFIKDFSKIAKSLTKLTQKKVAFKWEPEQEVAFRTLKERLSSAPILALPNGNDDFVVYCDASATGFGCVLMQRSNVIAYASRQLKGAETGYATHDLELGAIVFALKIWRHYLYGSKFTVYSDHKSLKHIFDQKELNMRQRRWMEVLSDYDFDLHYHPGKANVVADALSRKECAKPRRIRALRMNVQVNLLDQVKMAQKEALKDENVQKEEMIGVIKKLEAGEDGFIRMKCRIWIPNFGNLRGLILDEAHKPKYLIHPGADKMYYTMKDQFWWPGMKKDIATYVEHCMTCLQVKAEHQKPSGMLQPLEIPTWKWEMITMDFVMGLPKTRKGNDAIWVIVDRLTKSAHFLPMKESAGAEQLAQLYVDEIVARHGVPVSIVSDRDGRFTSRYWRQFHEALGTKLEMSTAYHPQTDGQSERTIQTLEDMLRACVIDFGGSWDTHLPLAEFSYNNSYHKSLKASPFEVLYGRRCRTPLCWFQVGEGQMAGPEMVLDTIEKVKVIRERLIVAQSRQKSYADRRRRPLEFAEGDKVMLKVSPWKGTIRFGKRGKLSPRFIGPFVITNRIGKVAYRLELPEELRGIHPVFHVSQLRKCLSDETLQTPLEEIQVDERLNFVEEPTEIVERQVKKLRRKRIPIVKVRWNAGVVLSLPGNQKTP</sequence>
<keyword evidence="4" id="KW-0548">Nucleotidyltransferase</keyword>
<dbReference type="FunFam" id="3.10.10.10:FF:000007">
    <property type="entry name" value="Retrovirus-related Pol polyprotein from transposon 17.6-like Protein"/>
    <property type="match status" value="1"/>
</dbReference>
<keyword evidence="6" id="KW-0479">Metal-binding</keyword>
<evidence type="ECO:0000256" key="17">
    <source>
        <dbReference type="SAM" id="MobiDB-lite"/>
    </source>
</evidence>
<keyword evidence="14" id="KW-0238">DNA-binding</keyword>
<evidence type="ECO:0000256" key="14">
    <source>
        <dbReference type="ARBA" id="ARBA00023125"/>
    </source>
</evidence>
<evidence type="ECO:0000256" key="4">
    <source>
        <dbReference type="ARBA" id="ARBA00022695"/>
    </source>
</evidence>
<dbReference type="Gene3D" id="3.10.10.10">
    <property type="entry name" value="HIV Type 1 Reverse Transcriptase, subunit A, domain 1"/>
    <property type="match status" value="1"/>
</dbReference>
<evidence type="ECO:0000256" key="8">
    <source>
        <dbReference type="ARBA" id="ARBA00022759"/>
    </source>
</evidence>
<dbReference type="InterPro" id="IPR041588">
    <property type="entry name" value="Integrase_H2C2"/>
</dbReference>
<dbReference type="InterPro" id="IPR041373">
    <property type="entry name" value="RT_RNaseH"/>
</dbReference>
<dbReference type="Proteomes" id="UP001229421">
    <property type="component" value="Unassembled WGS sequence"/>
</dbReference>
<keyword evidence="22" id="KW-1185">Reference proteome</keyword>
<feature type="region of interest" description="Disordered" evidence="17">
    <location>
        <begin position="1"/>
        <end position="51"/>
    </location>
</feature>
<keyword evidence="8" id="KW-0255">Endonuclease</keyword>
<keyword evidence="7" id="KW-0064">Aspartyl protease</keyword>
<dbReference type="SUPFAM" id="SSF50630">
    <property type="entry name" value="Acid proteases"/>
    <property type="match status" value="1"/>
</dbReference>
<keyword evidence="10" id="KW-0460">Magnesium</keyword>
<dbReference type="GO" id="GO:0006310">
    <property type="term" value="P:DNA recombination"/>
    <property type="evidence" value="ECO:0007669"/>
    <property type="project" value="UniProtKB-KW"/>
</dbReference>
<dbReference type="Gene3D" id="3.30.420.10">
    <property type="entry name" value="Ribonuclease H-like superfamily/Ribonuclease H"/>
    <property type="match status" value="1"/>
</dbReference>
<keyword evidence="9" id="KW-0378">Hydrolase</keyword>
<keyword evidence="11" id="KW-0229">DNA integration</keyword>
<evidence type="ECO:0000259" key="18">
    <source>
        <dbReference type="PROSITE" id="PS50158"/>
    </source>
</evidence>
<feature type="compositionally biased region" description="Basic and acidic residues" evidence="17">
    <location>
        <begin position="88"/>
        <end position="110"/>
    </location>
</feature>
<dbReference type="InterPro" id="IPR001584">
    <property type="entry name" value="Integrase_cat-core"/>
</dbReference>
<dbReference type="InterPro" id="IPR036397">
    <property type="entry name" value="RNaseH_sf"/>
</dbReference>
<dbReference type="Gene3D" id="4.10.60.10">
    <property type="entry name" value="Zinc finger, CCHC-type"/>
    <property type="match status" value="1"/>
</dbReference>
<dbReference type="InterPro" id="IPR036875">
    <property type="entry name" value="Znf_CCHC_sf"/>
</dbReference>
<dbReference type="CDD" id="cd00303">
    <property type="entry name" value="retropepsin_like"/>
    <property type="match status" value="1"/>
</dbReference>
<dbReference type="GO" id="GO:0006508">
    <property type="term" value="P:proteolysis"/>
    <property type="evidence" value="ECO:0007669"/>
    <property type="project" value="UniProtKB-KW"/>
</dbReference>
<evidence type="ECO:0000256" key="2">
    <source>
        <dbReference type="ARBA" id="ARBA00022670"/>
    </source>
</evidence>
<dbReference type="InterPro" id="IPR050951">
    <property type="entry name" value="Retrovirus_Pol_polyprotein"/>
</dbReference>
<protein>
    <recommendedName>
        <fullName evidence="1">RNA-directed DNA polymerase</fullName>
        <ecNumber evidence="1">2.7.7.49</ecNumber>
    </recommendedName>
</protein>
<dbReference type="InterPro" id="IPR056924">
    <property type="entry name" value="SH3_Tf2-1"/>
</dbReference>
<dbReference type="InterPro" id="IPR043502">
    <property type="entry name" value="DNA/RNA_pol_sf"/>
</dbReference>
<feature type="compositionally biased region" description="Low complexity" evidence="17">
    <location>
        <begin position="111"/>
        <end position="122"/>
    </location>
</feature>
<dbReference type="InterPro" id="IPR045358">
    <property type="entry name" value="Ty3_capsid"/>
</dbReference>
<evidence type="ECO:0000256" key="10">
    <source>
        <dbReference type="ARBA" id="ARBA00022842"/>
    </source>
</evidence>
<feature type="region of interest" description="Disordered" evidence="17">
    <location>
        <begin position="83"/>
        <end position="137"/>
    </location>
</feature>
<dbReference type="Gene3D" id="2.40.70.10">
    <property type="entry name" value="Acid Proteases"/>
    <property type="match status" value="1"/>
</dbReference>
<evidence type="ECO:0000256" key="16">
    <source>
        <dbReference type="PROSITE-ProRule" id="PRU00047"/>
    </source>
</evidence>
<evidence type="ECO:0000256" key="3">
    <source>
        <dbReference type="ARBA" id="ARBA00022679"/>
    </source>
</evidence>
<keyword evidence="2" id="KW-0645">Protease</keyword>
<dbReference type="GO" id="GO:0015074">
    <property type="term" value="P:DNA integration"/>
    <property type="evidence" value="ECO:0007669"/>
    <property type="project" value="UniProtKB-KW"/>
</dbReference>
<keyword evidence="13" id="KW-0239">DNA-directed DNA polymerase</keyword>
<dbReference type="Pfam" id="PF08284">
    <property type="entry name" value="RVP_2"/>
    <property type="match status" value="1"/>
</dbReference>
<feature type="domain" description="CCHC-type" evidence="18">
    <location>
        <begin position="385"/>
        <end position="401"/>
    </location>
</feature>
<keyword evidence="16" id="KW-0863">Zinc-finger</keyword>
<dbReference type="FunFam" id="3.30.70.270:FF:000020">
    <property type="entry name" value="Transposon Tf2-6 polyprotein-like Protein"/>
    <property type="match status" value="1"/>
</dbReference>
<evidence type="ECO:0000256" key="6">
    <source>
        <dbReference type="ARBA" id="ARBA00022723"/>
    </source>
</evidence>
<keyword evidence="3" id="KW-0808">Transferase</keyword>
<feature type="region of interest" description="Disordered" evidence="17">
    <location>
        <begin position="319"/>
        <end position="357"/>
    </location>
</feature>
<dbReference type="CDD" id="cd01647">
    <property type="entry name" value="RT_LTR"/>
    <property type="match status" value="1"/>
</dbReference>
<keyword evidence="15" id="KW-0233">DNA recombination</keyword>
<evidence type="ECO:0000256" key="15">
    <source>
        <dbReference type="ARBA" id="ARBA00023172"/>
    </source>
</evidence>
<gene>
    <name evidence="21" type="ORF">QVD17_17072</name>
</gene>
<dbReference type="InterPro" id="IPR021109">
    <property type="entry name" value="Peptidase_aspartic_dom_sf"/>
</dbReference>
<evidence type="ECO:0000259" key="19">
    <source>
        <dbReference type="PROSITE" id="PS50878"/>
    </source>
</evidence>
<accession>A0AAD8KSF7</accession>
<dbReference type="Pfam" id="PF00078">
    <property type="entry name" value="RVT_1"/>
    <property type="match status" value="1"/>
</dbReference>
<evidence type="ECO:0000256" key="13">
    <source>
        <dbReference type="ARBA" id="ARBA00022932"/>
    </source>
</evidence>
<dbReference type="EC" id="2.7.7.49" evidence="1"/>
<keyword evidence="5" id="KW-0540">Nuclease</keyword>
<dbReference type="GO" id="GO:0004190">
    <property type="term" value="F:aspartic-type endopeptidase activity"/>
    <property type="evidence" value="ECO:0007669"/>
    <property type="project" value="UniProtKB-KW"/>
</dbReference>
<feature type="compositionally biased region" description="Basic and acidic residues" evidence="17">
    <location>
        <begin position="33"/>
        <end position="51"/>
    </location>
</feature>
<dbReference type="Gene3D" id="1.10.340.70">
    <property type="match status" value="1"/>
</dbReference>
<dbReference type="SUPFAM" id="SSF53098">
    <property type="entry name" value="Ribonuclease H-like"/>
    <property type="match status" value="1"/>
</dbReference>
<evidence type="ECO:0000256" key="12">
    <source>
        <dbReference type="ARBA" id="ARBA00022918"/>
    </source>
</evidence>
<dbReference type="PROSITE" id="PS50878">
    <property type="entry name" value="RT_POL"/>
    <property type="match status" value="1"/>
</dbReference>
<feature type="domain" description="Reverse transcriptase" evidence="19">
    <location>
        <begin position="657"/>
        <end position="836"/>
    </location>
</feature>
<dbReference type="GO" id="GO:0004519">
    <property type="term" value="F:endonuclease activity"/>
    <property type="evidence" value="ECO:0007669"/>
    <property type="project" value="UniProtKB-KW"/>
</dbReference>
<dbReference type="CDD" id="cd09274">
    <property type="entry name" value="RNase_HI_RT_Ty3"/>
    <property type="match status" value="1"/>
</dbReference>
<feature type="domain" description="Integrase catalytic" evidence="20">
    <location>
        <begin position="1179"/>
        <end position="1342"/>
    </location>
</feature>
<dbReference type="Pfam" id="PF00665">
    <property type="entry name" value="rve"/>
    <property type="match status" value="1"/>
</dbReference>
<evidence type="ECO:0000259" key="20">
    <source>
        <dbReference type="PROSITE" id="PS50994"/>
    </source>
</evidence>
<dbReference type="SUPFAM" id="SSF57756">
    <property type="entry name" value="Retrovirus zinc finger-like domains"/>
    <property type="match status" value="1"/>
</dbReference>
<dbReference type="SUPFAM" id="SSF56672">
    <property type="entry name" value="DNA/RNA polymerases"/>
    <property type="match status" value="1"/>
</dbReference>
<dbReference type="InterPro" id="IPR043128">
    <property type="entry name" value="Rev_trsase/Diguanyl_cyclase"/>
</dbReference>
<feature type="domain" description="CCHC-type" evidence="18">
    <location>
        <begin position="366"/>
        <end position="379"/>
    </location>
</feature>
<dbReference type="Pfam" id="PF17921">
    <property type="entry name" value="Integrase_H2C2"/>
    <property type="match status" value="1"/>
</dbReference>
<dbReference type="GO" id="GO:0003887">
    <property type="term" value="F:DNA-directed DNA polymerase activity"/>
    <property type="evidence" value="ECO:0007669"/>
    <property type="project" value="UniProtKB-KW"/>
</dbReference>
<feature type="compositionally biased region" description="Basic and acidic residues" evidence="17">
    <location>
        <begin position="123"/>
        <end position="137"/>
    </location>
</feature>
<dbReference type="PANTHER" id="PTHR37984:SF5">
    <property type="entry name" value="PROTEIN NYNRIN-LIKE"/>
    <property type="match status" value="1"/>
</dbReference>
<dbReference type="FunFam" id="3.30.420.10:FF:000032">
    <property type="entry name" value="Retrovirus-related Pol polyprotein from transposon 297-like Protein"/>
    <property type="match status" value="1"/>
</dbReference>
<evidence type="ECO:0000256" key="1">
    <source>
        <dbReference type="ARBA" id="ARBA00012493"/>
    </source>
</evidence>
<reference evidence="21" key="1">
    <citation type="journal article" date="2023" name="bioRxiv">
        <title>Improved chromosome-level genome assembly for marigold (Tagetes erecta).</title>
        <authorList>
            <person name="Jiang F."/>
            <person name="Yuan L."/>
            <person name="Wang S."/>
            <person name="Wang H."/>
            <person name="Xu D."/>
            <person name="Wang A."/>
            <person name="Fan W."/>
        </authorList>
    </citation>
    <scope>NUCLEOTIDE SEQUENCE</scope>
    <source>
        <strain evidence="21">WSJ</strain>
        <tissue evidence="21">Leaf</tissue>
    </source>
</reference>
<dbReference type="InterPro" id="IPR000477">
    <property type="entry name" value="RT_dom"/>
</dbReference>
<dbReference type="PROSITE" id="PS50994">
    <property type="entry name" value="INTEGRASE"/>
    <property type="match status" value="1"/>
</dbReference>
<comment type="caution">
    <text evidence="21">The sequence shown here is derived from an EMBL/GenBank/DDBJ whole genome shotgun (WGS) entry which is preliminary data.</text>
</comment>
<evidence type="ECO:0000256" key="11">
    <source>
        <dbReference type="ARBA" id="ARBA00022908"/>
    </source>
</evidence>
<dbReference type="PANTHER" id="PTHR37984">
    <property type="entry name" value="PROTEIN CBG26694"/>
    <property type="match status" value="1"/>
</dbReference>
<dbReference type="Pfam" id="PF19259">
    <property type="entry name" value="Ty3_capsid"/>
    <property type="match status" value="1"/>
</dbReference>
<dbReference type="Gene3D" id="3.30.70.270">
    <property type="match status" value="2"/>
</dbReference>
<dbReference type="GO" id="GO:0008270">
    <property type="term" value="F:zinc ion binding"/>
    <property type="evidence" value="ECO:0007669"/>
    <property type="project" value="UniProtKB-KW"/>
</dbReference>
<proteinExistence type="predicted"/>
<evidence type="ECO:0000256" key="5">
    <source>
        <dbReference type="ARBA" id="ARBA00022722"/>
    </source>
</evidence>
<dbReference type="Pfam" id="PF00098">
    <property type="entry name" value="zf-CCHC"/>
    <property type="match status" value="1"/>
</dbReference>
<evidence type="ECO:0000313" key="22">
    <source>
        <dbReference type="Proteomes" id="UP001229421"/>
    </source>
</evidence>
<dbReference type="InterPro" id="IPR001878">
    <property type="entry name" value="Znf_CCHC"/>
</dbReference>
<evidence type="ECO:0000313" key="21">
    <source>
        <dbReference type="EMBL" id="KAK1428242.1"/>
    </source>
</evidence>
<dbReference type="SMART" id="SM00343">
    <property type="entry name" value="ZnF_C2HC"/>
    <property type="match status" value="2"/>
</dbReference>
<evidence type="ECO:0000256" key="9">
    <source>
        <dbReference type="ARBA" id="ARBA00022801"/>
    </source>
</evidence>
<dbReference type="EMBL" id="JAUHHV010000004">
    <property type="protein sequence ID" value="KAK1428242.1"/>
    <property type="molecule type" value="Genomic_DNA"/>
</dbReference>
<organism evidence="21 22">
    <name type="scientific">Tagetes erecta</name>
    <name type="common">African marigold</name>
    <dbReference type="NCBI Taxonomy" id="13708"/>
    <lineage>
        <taxon>Eukaryota</taxon>
        <taxon>Viridiplantae</taxon>
        <taxon>Streptophyta</taxon>
        <taxon>Embryophyta</taxon>
        <taxon>Tracheophyta</taxon>
        <taxon>Spermatophyta</taxon>
        <taxon>Magnoliopsida</taxon>
        <taxon>eudicotyledons</taxon>
        <taxon>Gunneridae</taxon>
        <taxon>Pentapetalae</taxon>
        <taxon>asterids</taxon>
        <taxon>campanulids</taxon>
        <taxon>Asterales</taxon>
        <taxon>Asteraceae</taxon>
        <taxon>Asteroideae</taxon>
        <taxon>Heliantheae alliance</taxon>
        <taxon>Tageteae</taxon>
        <taxon>Tagetes</taxon>
    </lineage>
</organism>